<dbReference type="InterPro" id="IPR029044">
    <property type="entry name" value="Nucleotide-diphossugar_trans"/>
</dbReference>
<evidence type="ECO:0008006" key="3">
    <source>
        <dbReference type="Google" id="ProtNLM"/>
    </source>
</evidence>
<dbReference type="FunFam" id="3.90.550.10:FF:000171">
    <property type="entry name" value="Glycosyl transferase family protein"/>
    <property type="match status" value="1"/>
</dbReference>
<keyword evidence="2" id="KW-1185">Reference proteome</keyword>
<dbReference type="RefSeq" id="XP_056560726.1">
    <property type="nucleotide sequence ID" value="XM_056693997.1"/>
</dbReference>
<comment type="caution">
    <text evidence="1">The sequence shown here is derived from an EMBL/GenBank/DDBJ whole genome shotgun (WGS) entry which is preliminary data.</text>
</comment>
<gene>
    <name evidence="1" type="ORF">N7496_001066</name>
</gene>
<dbReference type="PANTHER" id="PTHR11183">
    <property type="entry name" value="GLYCOGENIN SUBFAMILY MEMBER"/>
    <property type="match status" value="1"/>
</dbReference>
<dbReference type="InterPro" id="IPR050587">
    <property type="entry name" value="GNT1/Glycosyltrans_8"/>
</dbReference>
<dbReference type="Pfam" id="PF01501">
    <property type="entry name" value="Glyco_transf_8"/>
    <property type="match status" value="1"/>
</dbReference>
<dbReference type="GO" id="GO:0016757">
    <property type="term" value="F:glycosyltransferase activity"/>
    <property type="evidence" value="ECO:0007669"/>
    <property type="project" value="InterPro"/>
</dbReference>
<dbReference type="OrthoDB" id="2014201at2759"/>
<evidence type="ECO:0000313" key="1">
    <source>
        <dbReference type="EMBL" id="KAJ5389998.1"/>
    </source>
</evidence>
<reference evidence="1" key="2">
    <citation type="journal article" date="2023" name="IMA Fungus">
        <title>Comparative genomic study of the Penicillium genus elucidates a diverse pangenome and 15 lateral gene transfer events.</title>
        <authorList>
            <person name="Petersen C."/>
            <person name="Sorensen T."/>
            <person name="Nielsen M.R."/>
            <person name="Sondergaard T.E."/>
            <person name="Sorensen J.L."/>
            <person name="Fitzpatrick D.A."/>
            <person name="Frisvad J.C."/>
            <person name="Nielsen K.L."/>
        </authorList>
    </citation>
    <scope>NUCLEOTIDE SEQUENCE</scope>
    <source>
        <strain evidence="1">IBT 29864</strain>
    </source>
</reference>
<protein>
    <recommendedName>
        <fullName evidence="3">Glycosyl transferase family protein</fullName>
    </recommendedName>
</protein>
<dbReference type="EMBL" id="JAPZBS010000001">
    <property type="protein sequence ID" value="KAJ5389998.1"/>
    <property type="molecule type" value="Genomic_DNA"/>
</dbReference>
<dbReference type="AlphaFoldDB" id="A0A9W9VVE7"/>
<dbReference type="Proteomes" id="UP001147782">
    <property type="component" value="Unassembled WGS sequence"/>
</dbReference>
<dbReference type="SUPFAM" id="SSF53448">
    <property type="entry name" value="Nucleotide-diphospho-sugar transferases"/>
    <property type="match status" value="1"/>
</dbReference>
<evidence type="ECO:0000313" key="2">
    <source>
        <dbReference type="Proteomes" id="UP001147782"/>
    </source>
</evidence>
<accession>A0A9W9VVE7</accession>
<dbReference type="CDD" id="cd02537">
    <property type="entry name" value="GT8_Glycogenin"/>
    <property type="match status" value="1"/>
</dbReference>
<proteinExistence type="predicted"/>
<dbReference type="GeneID" id="81433174"/>
<sequence length="318" mass="35567">MADQAQPLGGPKVWTTLITNTDYLSGLLTLDYSLKKVHSKYPLVVLYTDTFPAEGHAALDARGILKRHVPYLLPCVSKDYTNDVRFYDCWSKLTPFSLVEYDRVVQLDSDMVALQNMDELMDIELDAPELGGAGQRVFAASHACVCNPLQKAHYPKDWIPANCAFTSQHDDPVTAQTVGAPSTAGLGIPNGGLQVVNPSQGTYDKISAQLASSTASSYDFADQSLLGDVFYGRWVAIPYIYNALKTLRWKGVHDAIWRDENVKNVHYILSPKPWDEWAAKQKGQEDSQQSQDPSHAWWLSLNEERLKEEEVKGLKDQF</sequence>
<organism evidence="1 2">
    <name type="scientific">Penicillium cataractarum</name>
    <dbReference type="NCBI Taxonomy" id="2100454"/>
    <lineage>
        <taxon>Eukaryota</taxon>
        <taxon>Fungi</taxon>
        <taxon>Dikarya</taxon>
        <taxon>Ascomycota</taxon>
        <taxon>Pezizomycotina</taxon>
        <taxon>Eurotiomycetes</taxon>
        <taxon>Eurotiomycetidae</taxon>
        <taxon>Eurotiales</taxon>
        <taxon>Aspergillaceae</taxon>
        <taxon>Penicillium</taxon>
    </lineage>
</organism>
<name>A0A9W9VVE7_9EURO</name>
<dbReference type="InterPro" id="IPR002495">
    <property type="entry name" value="Glyco_trans_8"/>
</dbReference>
<reference evidence="1" key="1">
    <citation type="submission" date="2022-11" db="EMBL/GenBank/DDBJ databases">
        <authorList>
            <person name="Petersen C."/>
        </authorList>
    </citation>
    <scope>NUCLEOTIDE SEQUENCE</scope>
    <source>
        <strain evidence="1">IBT 29864</strain>
    </source>
</reference>
<dbReference type="Gene3D" id="3.90.550.10">
    <property type="entry name" value="Spore Coat Polysaccharide Biosynthesis Protein SpsA, Chain A"/>
    <property type="match status" value="1"/>
</dbReference>